<evidence type="ECO:0000313" key="8">
    <source>
        <dbReference type="EMBL" id="CAA9195582.1"/>
    </source>
</evidence>
<feature type="domain" description="RagB/SusD" evidence="6">
    <location>
        <begin position="358"/>
        <end position="533"/>
    </location>
</feature>
<protein>
    <submittedName>
        <fullName evidence="9">SusD/RagB family lipoprotein</fullName>
    </submittedName>
</protein>
<feature type="domain" description="SusD-like N-terminal" evidence="7">
    <location>
        <begin position="26"/>
        <end position="256"/>
    </location>
</feature>
<evidence type="ECO:0000313" key="10">
    <source>
        <dbReference type="Proteomes" id="UP000474567"/>
    </source>
</evidence>
<keyword evidence="9" id="KW-0449">Lipoprotein</keyword>
<evidence type="ECO:0000256" key="1">
    <source>
        <dbReference type="ARBA" id="ARBA00004442"/>
    </source>
</evidence>
<keyword evidence="5" id="KW-0998">Cell outer membrane</keyword>
<reference evidence="9" key="2">
    <citation type="submission" date="2022-09" db="EMBL/GenBank/DDBJ databases">
        <authorList>
            <person name="Duchaud E."/>
        </authorList>
    </citation>
    <scope>NUCLEOTIDE SEQUENCE</scope>
    <source>
        <strain evidence="9">TRV642</strain>
    </source>
</reference>
<dbReference type="GO" id="GO:0009279">
    <property type="term" value="C:cell outer membrane"/>
    <property type="evidence" value="ECO:0007669"/>
    <property type="project" value="UniProtKB-SubCell"/>
</dbReference>
<dbReference type="RefSeq" id="WP_173964693.1">
    <property type="nucleotide sequence ID" value="NZ_CADCST010000061.1"/>
</dbReference>
<dbReference type="Pfam" id="PF14322">
    <property type="entry name" value="SusD-like_3"/>
    <property type="match status" value="1"/>
</dbReference>
<evidence type="ECO:0000256" key="4">
    <source>
        <dbReference type="ARBA" id="ARBA00023136"/>
    </source>
</evidence>
<comment type="similarity">
    <text evidence="2">Belongs to the SusD family.</text>
</comment>
<proteinExistence type="inferred from homology"/>
<evidence type="ECO:0000256" key="2">
    <source>
        <dbReference type="ARBA" id="ARBA00006275"/>
    </source>
</evidence>
<evidence type="ECO:0000313" key="11">
    <source>
        <dbReference type="Proteomes" id="UP001152749"/>
    </source>
</evidence>
<dbReference type="CDD" id="cd08977">
    <property type="entry name" value="SusD"/>
    <property type="match status" value="1"/>
</dbReference>
<dbReference type="AlphaFoldDB" id="A0A9W4X9S9"/>
<evidence type="ECO:0000256" key="5">
    <source>
        <dbReference type="ARBA" id="ARBA00023237"/>
    </source>
</evidence>
<keyword evidence="10" id="KW-1185">Reference proteome</keyword>
<evidence type="ECO:0000313" key="9">
    <source>
        <dbReference type="EMBL" id="CAI2766996.1"/>
    </source>
</evidence>
<dbReference type="EMBL" id="CADCST010000061">
    <property type="protein sequence ID" value="CAA9195582.1"/>
    <property type="molecule type" value="Genomic_DNA"/>
</dbReference>
<dbReference type="EMBL" id="OX336425">
    <property type="protein sequence ID" value="CAI2766996.1"/>
    <property type="molecule type" value="Genomic_DNA"/>
</dbReference>
<evidence type="ECO:0000259" key="7">
    <source>
        <dbReference type="Pfam" id="PF14322"/>
    </source>
</evidence>
<sequence>MKNIIKTILLSVAVLGMSSCTEDKILDLKPVNNILSPDAFTTPTLIESYMNGVYNAAAIGQYNATTANGGRGYVWGAAYVEQGETRGEDVVNMATFYDLTYSTTYDPTSANNVYYWVDGYRLINRCNLMIEGTTDAVAKGIITKAAGDNYIGQCKFLRAITHLELLTYFAKPYFDTPGATHAGIPYREVGVNTQAEIDSETVKPRNTVADCYAKVLTDLNAAETLITTGSSSGFASRVVGKASKWAAIAFKTRLYLQKRDWANVIVEGSKLNGVFALTADPYAPFQNTAAASTSNSESIFSIQHAATSNPGVNAALASMLRDRALVCISPILWRDTKWWLTDDKRREEGKFIYTAAGIKYTNKYTDVTNRTDAAPVIRYAEVVLNMAEAQARLSNLPAALTLLNSVRNRSLANPVATPGNPVGQAYTAASFPTVPTMVEAILKERRIEFLQEGRRWTDIHRLTADPIASVATNGIPAKVASAVSPPAAAFVLGNSFVITTPVAAIPASDFRFLWPIPQIEMNTNPGLGQNPGWN</sequence>
<reference evidence="8 10" key="1">
    <citation type="submission" date="2020-02" db="EMBL/GenBank/DDBJ databases">
        <authorList>
            <person name="Criscuolo A."/>
        </authorList>
    </citation>
    <scope>NUCLEOTIDE SEQUENCE [LARGE SCALE GENOMIC DNA]</scope>
    <source>
        <strain evidence="8">CECT7796</strain>
    </source>
</reference>
<dbReference type="SUPFAM" id="SSF48452">
    <property type="entry name" value="TPR-like"/>
    <property type="match status" value="1"/>
</dbReference>
<evidence type="ECO:0000259" key="6">
    <source>
        <dbReference type="Pfam" id="PF07980"/>
    </source>
</evidence>
<dbReference type="KEGG" id="fcs:TRV642_2081"/>
<comment type="subcellular location">
    <subcellularLocation>
        <location evidence="1">Cell outer membrane</location>
    </subcellularLocation>
</comment>
<name>A0A9W4X9S9_9FLAO</name>
<evidence type="ECO:0000256" key="3">
    <source>
        <dbReference type="ARBA" id="ARBA00022729"/>
    </source>
</evidence>
<keyword evidence="3" id="KW-0732">Signal</keyword>
<gene>
    <name evidence="8" type="ORF">FLACOL7796_00700</name>
    <name evidence="9" type="ORF">TRV642_2081</name>
</gene>
<keyword evidence="4" id="KW-0472">Membrane</keyword>
<dbReference type="InterPro" id="IPR033985">
    <property type="entry name" value="SusD-like_N"/>
</dbReference>
<dbReference type="PROSITE" id="PS51257">
    <property type="entry name" value="PROKAR_LIPOPROTEIN"/>
    <property type="match status" value="1"/>
</dbReference>
<organism evidence="9 11">
    <name type="scientific">Flavobacterium collinsii</name>
    <dbReference type="NCBI Taxonomy" id="1114861"/>
    <lineage>
        <taxon>Bacteria</taxon>
        <taxon>Pseudomonadati</taxon>
        <taxon>Bacteroidota</taxon>
        <taxon>Flavobacteriia</taxon>
        <taxon>Flavobacteriales</taxon>
        <taxon>Flavobacteriaceae</taxon>
        <taxon>Flavobacterium</taxon>
    </lineage>
</organism>
<dbReference type="Pfam" id="PF07980">
    <property type="entry name" value="SusD_RagB"/>
    <property type="match status" value="1"/>
</dbReference>
<dbReference type="Gene3D" id="1.25.40.390">
    <property type="match status" value="1"/>
</dbReference>
<dbReference type="InterPro" id="IPR011990">
    <property type="entry name" value="TPR-like_helical_dom_sf"/>
</dbReference>
<dbReference type="Proteomes" id="UP000474567">
    <property type="component" value="Unassembled WGS sequence"/>
</dbReference>
<dbReference type="Proteomes" id="UP001152749">
    <property type="component" value="Chromosome"/>
</dbReference>
<accession>A0A9W4X9S9</accession>
<dbReference type="InterPro" id="IPR012944">
    <property type="entry name" value="SusD_RagB_dom"/>
</dbReference>